<organism evidence="4">
    <name type="scientific">Haptolina brevifila</name>
    <dbReference type="NCBI Taxonomy" id="156173"/>
    <lineage>
        <taxon>Eukaryota</taxon>
        <taxon>Haptista</taxon>
        <taxon>Haptophyta</taxon>
        <taxon>Prymnesiophyceae</taxon>
        <taxon>Prymnesiales</taxon>
        <taxon>Prymnesiaceae</taxon>
        <taxon>Haptolina</taxon>
    </lineage>
</organism>
<dbReference type="InterPro" id="IPR037197">
    <property type="entry name" value="WWE_dom_sf"/>
</dbReference>
<dbReference type="Gene3D" id="3.90.175.10">
    <property type="entry name" value="Diphtheria Toxin, domain 1"/>
    <property type="match status" value="1"/>
</dbReference>
<feature type="domain" description="WWE" evidence="3">
    <location>
        <begin position="1"/>
        <end position="74"/>
    </location>
</feature>
<gene>
    <name evidence="4" type="ORF">CBRE1094_LOCUS7873</name>
</gene>
<keyword evidence="2" id="KW-0812">Transmembrane</keyword>
<evidence type="ECO:0000313" key="4">
    <source>
        <dbReference type="EMBL" id="CAD9421896.1"/>
    </source>
</evidence>
<keyword evidence="2" id="KW-1133">Transmembrane helix</keyword>
<reference evidence="4" key="1">
    <citation type="submission" date="2021-01" db="EMBL/GenBank/DDBJ databases">
        <authorList>
            <person name="Corre E."/>
            <person name="Pelletier E."/>
            <person name="Niang G."/>
            <person name="Scheremetjew M."/>
            <person name="Finn R."/>
            <person name="Kale V."/>
            <person name="Holt S."/>
            <person name="Cochrane G."/>
            <person name="Meng A."/>
            <person name="Brown T."/>
            <person name="Cohen L."/>
        </authorList>
    </citation>
    <scope>NUCLEOTIDE SEQUENCE</scope>
    <source>
        <strain evidence="4">UTEX LB 985</strain>
    </source>
</reference>
<dbReference type="EMBL" id="HBGU01014621">
    <property type="protein sequence ID" value="CAD9421896.1"/>
    <property type="molecule type" value="Transcribed_RNA"/>
</dbReference>
<feature type="transmembrane region" description="Helical" evidence="2">
    <location>
        <begin position="259"/>
        <end position="280"/>
    </location>
</feature>
<dbReference type="SUPFAM" id="SSF56399">
    <property type="entry name" value="ADP-ribosylation"/>
    <property type="match status" value="1"/>
</dbReference>
<keyword evidence="2" id="KW-0472">Membrane</keyword>
<feature type="compositionally biased region" description="Polar residues" evidence="1">
    <location>
        <begin position="421"/>
        <end position="436"/>
    </location>
</feature>
<dbReference type="Gene3D" id="3.30.720.50">
    <property type="match status" value="1"/>
</dbReference>
<evidence type="ECO:0000259" key="3">
    <source>
        <dbReference type="PROSITE" id="PS50918"/>
    </source>
</evidence>
<dbReference type="PANTHER" id="PTHR36542">
    <property type="entry name" value="GIG2-LIKE PROTEIN DRED-RELATED"/>
    <property type="match status" value="1"/>
</dbReference>
<evidence type="ECO:0000256" key="1">
    <source>
        <dbReference type="SAM" id="MobiDB-lite"/>
    </source>
</evidence>
<dbReference type="Pfam" id="PF02825">
    <property type="entry name" value="WWE"/>
    <property type="match status" value="1"/>
</dbReference>
<dbReference type="SUPFAM" id="SSF117839">
    <property type="entry name" value="WWE domain"/>
    <property type="match status" value="1"/>
</dbReference>
<sequence>MRGSHSSFAYEDDSRGTNREWALCDSDTSLALSRALRRGQKTVDIRIGRNKYEFDLESMTQRNVVTNVKRKVRKISPTRIFLVEGDQPGEWRAVDSTVRAALLKAENEGKTAVRGLKVGPDLHDYDLAAWTQRNTAAIGAGTRKLRAESAKVYAYEDGSRWWLLNDDLCFALTQASRAGKSTLRHTVGVHKHTFDLVALTQTNETTQSTRRLRVVSAPDGGVRELCGCGQGQTLRGTLRSAMSCRSADGSHSKKLRRHALLLLVSTSVSFTCILISGIILSLTDSGNSTRLLLRYGNSFSFIGCAYAAAQSWSGRASSPAPSSSSHSDRSPLAGSSSAGVLLMFTGAVGSKVAICRSRVPNSLLALHIRKLNALCAVIMGCATLVAILEGVGAIGSLASIDGRDTPSVAASPSPVSASQVGQNGSSASDTDDVSQSLGPPTILSSITCVGLVMATLLHANLALQASRIIAAKRRHKLQRNPKADRPEKVIVVVDDGTRVHLKPQDAPADNHVYVMYHGTRPEYAYDIEKYGFLPSRDGMLGAGVYLSRDINKAAHYPLDVPACQQEGRTILECLVDVGKVKRIDQSGQCVERNSNPLRGHGCGQQLLKLLLAPLCCSIRNATSCVRSLGLRSAMMKTWSILGYDTAWVPANCGVTPSGLEEDCICDASRIRVLRRVQIKTVSSRAASKTSLLKGLSAKGRSETQTKKQQQTV</sequence>
<feature type="transmembrane region" description="Helical" evidence="2">
    <location>
        <begin position="374"/>
        <end position="398"/>
    </location>
</feature>
<feature type="transmembrane region" description="Helical" evidence="2">
    <location>
        <begin position="442"/>
        <end position="463"/>
    </location>
</feature>
<accession>A0A7S2CD80</accession>
<evidence type="ECO:0000256" key="2">
    <source>
        <dbReference type="SAM" id="Phobius"/>
    </source>
</evidence>
<name>A0A7S2CD80_9EUKA</name>
<dbReference type="InterPro" id="IPR004170">
    <property type="entry name" value="WWE_dom"/>
</dbReference>
<feature type="compositionally biased region" description="Low complexity" evidence="1">
    <location>
        <begin position="408"/>
        <end position="420"/>
    </location>
</feature>
<dbReference type="AlphaFoldDB" id="A0A7S2CD80"/>
<feature type="region of interest" description="Disordered" evidence="1">
    <location>
        <begin position="408"/>
        <end position="436"/>
    </location>
</feature>
<proteinExistence type="predicted"/>
<dbReference type="GO" id="GO:0005737">
    <property type="term" value="C:cytoplasm"/>
    <property type="evidence" value="ECO:0007669"/>
    <property type="project" value="TreeGrafter"/>
</dbReference>
<protein>
    <recommendedName>
        <fullName evidence="3">WWE domain-containing protein</fullName>
    </recommendedName>
</protein>
<feature type="transmembrane region" description="Helical" evidence="2">
    <location>
        <begin position="332"/>
        <end position="354"/>
    </location>
</feature>
<dbReference type="PANTHER" id="PTHR36542:SF2">
    <property type="entry name" value="GIG2-LIKE PROTEIN DRED-RELATED"/>
    <property type="match status" value="1"/>
</dbReference>
<dbReference type="PROSITE" id="PS50918">
    <property type="entry name" value="WWE"/>
    <property type="match status" value="1"/>
</dbReference>